<accession>A0ACC2RXE8</accession>
<protein>
    <submittedName>
        <fullName evidence="1">U1 small nuclear ribonucleoprotein C</fullName>
    </submittedName>
</protein>
<keyword evidence="1" id="KW-0687">Ribonucleoprotein</keyword>
<gene>
    <name evidence="1" type="primary">YHC1_1</name>
    <name evidence="1" type="ORF">DSO57_1011266</name>
</gene>
<keyword evidence="2" id="KW-1185">Reference proteome</keyword>
<dbReference type="EMBL" id="QTSX02006428">
    <property type="protein sequence ID" value="KAJ9054725.1"/>
    <property type="molecule type" value="Genomic_DNA"/>
</dbReference>
<name>A0ACC2RXE8_9FUNG</name>
<reference evidence="1" key="1">
    <citation type="submission" date="2022-04" db="EMBL/GenBank/DDBJ databases">
        <title>Genome of the entomopathogenic fungus Entomophthora muscae.</title>
        <authorList>
            <person name="Elya C."/>
            <person name="Lovett B.R."/>
            <person name="Lee E."/>
            <person name="Macias A.M."/>
            <person name="Hajek A.E."/>
            <person name="De Bivort B.L."/>
            <person name="Kasson M.T."/>
            <person name="De Fine Licht H.H."/>
            <person name="Stajich J.E."/>
        </authorList>
    </citation>
    <scope>NUCLEOTIDE SEQUENCE</scope>
    <source>
        <strain evidence="1">Berkeley</strain>
    </source>
</reference>
<comment type="caution">
    <text evidence="1">The sequence shown here is derived from an EMBL/GenBank/DDBJ whole genome shotgun (WGS) entry which is preliminary data.</text>
</comment>
<proteinExistence type="predicted"/>
<evidence type="ECO:0000313" key="1">
    <source>
        <dbReference type="EMBL" id="KAJ9054725.1"/>
    </source>
</evidence>
<evidence type="ECO:0000313" key="2">
    <source>
        <dbReference type="Proteomes" id="UP001165960"/>
    </source>
</evidence>
<organism evidence="1 2">
    <name type="scientific">Entomophthora muscae</name>
    <dbReference type="NCBI Taxonomy" id="34485"/>
    <lineage>
        <taxon>Eukaryota</taxon>
        <taxon>Fungi</taxon>
        <taxon>Fungi incertae sedis</taxon>
        <taxon>Zoopagomycota</taxon>
        <taxon>Entomophthoromycotina</taxon>
        <taxon>Entomophthoromycetes</taxon>
        <taxon>Entomophthorales</taxon>
        <taxon>Entomophthoraceae</taxon>
        <taxon>Entomophthora</taxon>
    </lineage>
</organism>
<sequence length="139" mass="15180">MPKYYCDYCDIFLTHDSLAVRKAHNSGWKHAAAVREYYAALGQDTTQSVIDQITQAYNSTGGFPPMARPPMMMGMPPNFAPMMPPPHMFNRPPGPPPPGFVPNGQNFQPPPPPSSGPPTSQQQPPPIHPSRLAMNSGNL</sequence>
<dbReference type="Proteomes" id="UP001165960">
    <property type="component" value="Unassembled WGS sequence"/>
</dbReference>